<proteinExistence type="predicted"/>
<dbReference type="EMBL" id="LBOW01000008">
    <property type="protein sequence ID" value="KKP44482.1"/>
    <property type="molecule type" value="Genomic_DNA"/>
</dbReference>
<evidence type="ECO:0000313" key="3">
    <source>
        <dbReference type="Proteomes" id="UP000034778"/>
    </source>
</evidence>
<protein>
    <submittedName>
        <fullName evidence="2">Uncharacterized protein</fullName>
    </submittedName>
</protein>
<dbReference type="AlphaFoldDB" id="A0A0G0CM67"/>
<accession>A0A0G0CM67</accession>
<name>A0A0G0CM67_9BACT</name>
<sequence>MSIISTSAVKVYLTIGKPSLILYGYGPSESEIYLSGVGISERTTANKDGYFEFDEVYSYSFFYPELCLQAKDSFNRLSQPVCIPALPNSSLVPAKVGPVLISPTISLSENYLLTGDTGFVSGITIPNSPVDVFMAGNIYYLPKYQIKSNNEGLFEFSLPTADTSVYRIFATSKAGENPTAKSTTLTFSVISPAKSSFFDLKEFLLRHKLSSLIILELVIIMILGILVLKEPTRVKSKLFR</sequence>
<keyword evidence="1" id="KW-0472">Membrane</keyword>
<reference evidence="2 3" key="1">
    <citation type="journal article" date="2015" name="Nature">
        <title>rRNA introns, odd ribosomes, and small enigmatic genomes across a large radiation of phyla.</title>
        <authorList>
            <person name="Brown C.T."/>
            <person name="Hug L.A."/>
            <person name="Thomas B.C."/>
            <person name="Sharon I."/>
            <person name="Castelle C.J."/>
            <person name="Singh A."/>
            <person name="Wilkins M.J."/>
            <person name="Williams K.H."/>
            <person name="Banfield J.F."/>
        </authorList>
    </citation>
    <scope>NUCLEOTIDE SEQUENCE [LARGE SCALE GENOMIC DNA]</scope>
</reference>
<dbReference type="Proteomes" id="UP000034778">
    <property type="component" value="Unassembled WGS sequence"/>
</dbReference>
<gene>
    <name evidence="2" type="ORF">UR35_C0008G0027</name>
</gene>
<comment type="caution">
    <text evidence="2">The sequence shown here is derived from an EMBL/GenBank/DDBJ whole genome shotgun (WGS) entry which is preliminary data.</text>
</comment>
<keyword evidence="1" id="KW-0812">Transmembrane</keyword>
<feature type="transmembrane region" description="Helical" evidence="1">
    <location>
        <begin position="209"/>
        <end position="228"/>
    </location>
</feature>
<evidence type="ECO:0000256" key="1">
    <source>
        <dbReference type="SAM" id="Phobius"/>
    </source>
</evidence>
<evidence type="ECO:0000313" key="2">
    <source>
        <dbReference type="EMBL" id="KKP44482.1"/>
    </source>
</evidence>
<keyword evidence="1" id="KW-1133">Transmembrane helix</keyword>
<organism evidence="2 3">
    <name type="scientific">Candidatus Woesebacteria bacterium GW2011_GWB1_33_22</name>
    <dbReference type="NCBI Taxonomy" id="1618566"/>
    <lineage>
        <taxon>Bacteria</taxon>
        <taxon>Candidatus Woeseibacteriota</taxon>
    </lineage>
</organism>